<feature type="compositionally biased region" description="Basic and acidic residues" evidence="1">
    <location>
        <begin position="647"/>
        <end position="659"/>
    </location>
</feature>
<feature type="compositionally biased region" description="Polar residues" evidence="1">
    <location>
        <begin position="808"/>
        <end position="823"/>
    </location>
</feature>
<feature type="region of interest" description="Disordered" evidence="1">
    <location>
        <begin position="488"/>
        <end position="565"/>
    </location>
</feature>
<feature type="compositionally biased region" description="Polar residues" evidence="1">
    <location>
        <begin position="219"/>
        <end position="230"/>
    </location>
</feature>
<sequence>MPKKKKVDQNDLAYPGSVSQLPIERRSSARLAKKASKANRSPLTPLPTTSNQNPPRKQRQTKKKLPVSNAIVTDAEVPSHPNEITSKAPPTQTEDGPPSPPNAPVTLAKTQEMNQDPPGHPEDRVQRICTYSSKNENLFNVSQLDISSELRNLASSTPLPKRSLPKRNDAQHSHSVPNHSLRNQSLQKRSDAQHNHSVPNQSLRKRNDAQHNDFDTHHSQIPATSENSKAQPPPSNSCVSIERSDKRGIEQTTGHPYTFIPANSHLPFGDSNAFAAIWNPRHQTATFQTPVCMLENLAEYSSSASSCEEDNASDRDTAENAPPVKDLVEDNPSKCRVHVESGEFLGFSESEYPGTEVEYSRKADGEEEALKKFVPRYEAEVDEDGDGDGFEEREATQFEVAQKALTKDSTGVSEPKQLPSRSNGTSRPQNQDPNATCVRYWMGGIAHIDLNSVPQAGKGTAVGKAKYVASDNQWLSRNNRWVVEANRTEGADDSDDDHPQGENVNMMEVDDDRGRGDDFDADAMAIDKEQHDEGDLPQERPATPAQAQGGNKSQIGTRRSPRRHPKVQTLVTDLMSGERLFLTEQELILAVTELRRRIKVGGPSRKLYKRKMDFLMSVPAVAKVIAKSSLSNEETEPARGQKQGKSGPKEKQKKHEGNKKLQSSTKSVDAIATQTKAPAPQVSGDRPEKLKRKSGVPGKASIPSGKKVAKVKAPGNECPARADRPQNQKKTADFAKNVSQATELRRPSRTYVTDSDSGSASDQEDVDIVHEHLAKKGVKPMKWATSKQNDKGGVPKRVAQPIPPSQPVAKTSSKPSKEGSSTLAKKKTRGKTSKVPDAGTEAARKRHATATTAHGHGKKSNHEVEDTRRREHRELGRFLPVHPDDLFNVQDNLGPFGQSLPGKHNRRPEQIPTRKRAREEDDVDDVQNDDDSDAVAALCSRTKTKRRKKTHNKHKVADEKTKKTSTQSEGESFDINEGESRTKNKSLTRSKKGIKGEDKDLLDLALFYERIYFFAVNGFPDPEEITFWSTNAYTVSCKSLFRGDWKENMDRRFNKNIQYLLQREAWIVRNKVKRLTNKMIGRFYSFHPRRNAFAQYPNAKAQEKAYIKGKIRKLLGRDALFMCGRLKPNGPLIPFANKAIEELIVLLVFDKSTSRRPLAMRSYDTFDPIPLPLIAYAVVALLYGLEEFKTGVQTARDFSSKSYEDYYKSVLCNLREMEEDEEFSPLLEQIRARILKSGRDALYGNGGVEDDRPPMPFVPSHRRVPPTGQHQAPMDREDADESEVEVDEDSDVGSTGDDVGCEEDDAMDQSDEGEDVSYESDEGEDVSYESDEGEDAVDRSEDGDTIYESDDFSEEE</sequence>
<evidence type="ECO:0000313" key="4">
    <source>
        <dbReference type="Proteomes" id="UP000053477"/>
    </source>
</evidence>
<dbReference type="InterPro" id="IPR045341">
    <property type="entry name" value="DUF6532"/>
</dbReference>
<feature type="compositionally biased region" description="Polar residues" evidence="1">
    <location>
        <begin position="545"/>
        <end position="557"/>
    </location>
</feature>
<feature type="compositionally biased region" description="Polar residues" evidence="1">
    <location>
        <begin position="129"/>
        <end position="140"/>
    </location>
</feature>
<feature type="compositionally biased region" description="Acidic residues" evidence="1">
    <location>
        <begin position="1299"/>
        <end position="1335"/>
    </location>
</feature>
<proteinExistence type="predicted"/>
<feature type="compositionally biased region" description="Polar residues" evidence="1">
    <location>
        <begin position="750"/>
        <end position="761"/>
    </location>
</feature>
<keyword evidence="4" id="KW-1185">Reference proteome</keyword>
<feature type="compositionally biased region" description="Polar residues" evidence="1">
    <location>
        <begin position="46"/>
        <end position="55"/>
    </location>
</feature>
<dbReference type="EMBL" id="KQ085936">
    <property type="protein sequence ID" value="KLO14984.1"/>
    <property type="molecule type" value="Genomic_DNA"/>
</dbReference>
<feature type="region of interest" description="Disordered" evidence="1">
    <location>
        <begin position="156"/>
        <end position="241"/>
    </location>
</feature>
<feature type="compositionally biased region" description="Acidic residues" evidence="1">
    <location>
        <begin position="1277"/>
        <end position="1291"/>
    </location>
</feature>
<evidence type="ECO:0000256" key="1">
    <source>
        <dbReference type="SAM" id="MobiDB-lite"/>
    </source>
</evidence>
<feature type="compositionally biased region" description="Polar residues" evidence="1">
    <location>
        <begin position="661"/>
        <end position="676"/>
    </location>
</feature>
<evidence type="ECO:0000259" key="2">
    <source>
        <dbReference type="Pfam" id="PF20149"/>
    </source>
</evidence>
<evidence type="ECO:0000313" key="3">
    <source>
        <dbReference type="EMBL" id="KLO14984.1"/>
    </source>
</evidence>
<feature type="domain" description="DUF6532" evidence="2">
    <location>
        <begin position="1008"/>
        <end position="1216"/>
    </location>
</feature>
<name>A0A0H2RT46_9AGAM</name>
<gene>
    <name evidence="3" type="ORF">SCHPADRAFT_888871</name>
</gene>
<feature type="compositionally biased region" description="Basic and acidic residues" evidence="1">
    <location>
        <begin position="525"/>
        <end position="538"/>
    </location>
</feature>
<dbReference type="InParanoid" id="A0A0H2RT46"/>
<accession>A0A0H2RT46</accession>
<feature type="compositionally biased region" description="Basic residues" evidence="1">
    <location>
        <begin position="56"/>
        <end position="65"/>
    </location>
</feature>
<feature type="region of interest" description="Disordered" evidence="1">
    <location>
        <begin position="403"/>
        <end position="435"/>
    </location>
</feature>
<feature type="compositionally biased region" description="Basic and acidic residues" evidence="1">
    <location>
        <begin position="720"/>
        <end position="733"/>
    </location>
</feature>
<feature type="region of interest" description="Disordered" evidence="1">
    <location>
        <begin position="1"/>
        <end position="140"/>
    </location>
</feature>
<feature type="compositionally biased region" description="Basic and acidic residues" evidence="1">
    <location>
        <begin position="860"/>
        <end position="876"/>
    </location>
</feature>
<feature type="compositionally biased region" description="Polar residues" evidence="1">
    <location>
        <begin position="173"/>
        <end position="187"/>
    </location>
</feature>
<feature type="region of interest" description="Disordered" evidence="1">
    <location>
        <begin position="629"/>
        <end position="989"/>
    </location>
</feature>
<feature type="region of interest" description="Disordered" evidence="1">
    <location>
        <begin position="305"/>
        <end position="333"/>
    </location>
</feature>
<reference evidence="3 4" key="1">
    <citation type="submission" date="2015-04" db="EMBL/GenBank/DDBJ databases">
        <title>Complete genome sequence of Schizopora paradoxa KUC8140, a cosmopolitan wood degrader in East Asia.</title>
        <authorList>
            <consortium name="DOE Joint Genome Institute"/>
            <person name="Min B."/>
            <person name="Park H."/>
            <person name="Jang Y."/>
            <person name="Kim J.-J."/>
            <person name="Kim K.H."/>
            <person name="Pangilinan J."/>
            <person name="Lipzen A."/>
            <person name="Riley R."/>
            <person name="Grigoriev I.V."/>
            <person name="Spatafora J.W."/>
            <person name="Choi I.-G."/>
        </authorList>
    </citation>
    <scope>NUCLEOTIDE SEQUENCE [LARGE SCALE GENOMIC DNA]</scope>
    <source>
        <strain evidence="3 4">KUC8140</strain>
    </source>
</reference>
<feature type="compositionally biased region" description="Acidic residues" evidence="1">
    <location>
        <begin position="1343"/>
        <end position="1356"/>
    </location>
</feature>
<feature type="compositionally biased region" description="Polar residues" evidence="1">
    <location>
        <begin position="419"/>
        <end position="434"/>
    </location>
</feature>
<organism evidence="3 4">
    <name type="scientific">Schizopora paradoxa</name>
    <dbReference type="NCBI Taxonomy" id="27342"/>
    <lineage>
        <taxon>Eukaryota</taxon>
        <taxon>Fungi</taxon>
        <taxon>Dikarya</taxon>
        <taxon>Basidiomycota</taxon>
        <taxon>Agaricomycotina</taxon>
        <taxon>Agaricomycetes</taxon>
        <taxon>Hymenochaetales</taxon>
        <taxon>Schizoporaceae</taxon>
        <taxon>Schizopora</taxon>
    </lineage>
</organism>
<protein>
    <recommendedName>
        <fullName evidence="2">DUF6532 domain-containing protein</fullName>
    </recommendedName>
</protein>
<feature type="compositionally biased region" description="Basic and acidic residues" evidence="1">
    <location>
        <begin position="205"/>
        <end position="218"/>
    </location>
</feature>
<feature type="compositionally biased region" description="Polar residues" evidence="1">
    <location>
        <begin position="82"/>
        <end position="94"/>
    </location>
</feature>
<feature type="region of interest" description="Disordered" evidence="1">
    <location>
        <begin position="1244"/>
        <end position="1356"/>
    </location>
</feature>
<dbReference type="Proteomes" id="UP000053477">
    <property type="component" value="Unassembled WGS sequence"/>
</dbReference>
<dbReference type="Pfam" id="PF20149">
    <property type="entry name" value="DUF6532"/>
    <property type="match status" value="1"/>
</dbReference>
<feature type="compositionally biased region" description="Acidic residues" evidence="1">
    <location>
        <begin position="920"/>
        <end position="933"/>
    </location>
</feature>
<feature type="compositionally biased region" description="Basic residues" evidence="1">
    <location>
        <begin position="942"/>
        <end position="954"/>
    </location>
</feature>